<dbReference type="OrthoDB" id="2016913at2759"/>
<comment type="subcellular location">
    <subcellularLocation>
        <location evidence="1">Nucleus</location>
    </subcellularLocation>
</comment>
<keyword evidence="7" id="KW-1185">Reference proteome</keyword>
<dbReference type="InterPro" id="IPR040520">
    <property type="entry name" value="Importin_rep_3"/>
</dbReference>
<dbReference type="InterPro" id="IPR011989">
    <property type="entry name" value="ARM-like"/>
</dbReference>
<comment type="similarity">
    <text evidence="2">Belongs to the importin beta family.</text>
</comment>
<keyword evidence="4" id="KW-0653">Protein transport</keyword>
<evidence type="ECO:0000256" key="4">
    <source>
        <dbReference type="ARBA" id="ARBA00022927"/>
    </source>
</evidence>
<dbReference type="FunCoup" id="A0A4Q1BPD1">
    <property type="interactions" value="177"/>
</dbReference>
<reference evidence="6 7" key="1">
    <citation type="submission" date="2016-06" db="EMBL/GenBank/DDBJ databases">
        <title>Evolution of pathogenesis and genome organization in the Tremellales.</title>
        <authorList>
            <person name="Cuomo C."/>
            <person name="Litvintseva A."/>
            <person name="Heitman J."/>
            <person name="Chen Y."/>
            <person name="Sun S."/>
            <person name="Springer D."/>
            <person name="Dromer F."/>
            <person name="Young S."/>
            <person name="Zeng Q."/>
            <person name="Chapman S."/>
            <person name="Gujja S."/>
            <person name="Saif S."/>
            <person name="Birren B."/>
        </authorList>
    </citation>
    <scope>NUCLEOTIDE SEQUENCE [LARGE SCALE GENOMIC DNA]</scope>
    <source>
        <strain evidence="6 7">ATCC 28783</strain>
    </source>
</reference>
<dbReference type="Pfam" id="PF18806">
    <property type="entry name" value="Importin_rep_3"/>
    <property type="match status" value="1"/>
</dbReference>
<dbReference type="GO" id="GO:0005737">
    <property type="term" value="C:cytoplasm"/>
    <property type="evidence" value="ECO:0007669"/>
    <property type="project" value="TreeGrafter"/>
</dbReference>
<dbReference type="AlphaFoldDB" id="A0A4Q1BPD1"/>
<comment type="caution">
    <text evidence="6">The sequence shown here is derived from an EMBL/GenBank/DDBJ whole genome shotgun (WGS) entry which is preliminary data.</text>
</comment>
<evidence type="ECO:0000313" key="6">
    <source>
        <dbReference type="EMBL" id="RXK39632.1"/>
    </source>
</evidence>
<gene>
    <name evidence="6" type="ORF">M231_03134</name>
</gene>
<dbReference type="STRING" id="5217.A0A4Q1BPD1"/>
<dbReference type="PANTHER" id="PTHR12363:SF33">
    <property type="entry name" value="IMPORTIN-13"/>
    <property type="match status" value="1"/>
</dbReference>
<evidence type="ECO:0008006" key="8">
    <source>
        <dbReference type="Google" id="ProtNLM"/>
    </source>
</evidence>
<dbReference type="InterPro" id="IPR016024">
    <property type="entry name" value="ARM-type_fold"/>
</dbReference>
<dbReference type="EMBL" id="SDIL01000029">
    <property type="protein sequence ID" value="RXK39632.1"/>
    <property type="molecule type" value="Genomic_DNA"/>
</dbReference>
<dbReference type="Proteomes" id="UP000289152">
    <property type="component" value="Unassembled WGS sequence"/>
</dbReference>
<name>A0A4Q1BPD1_TREME</name>
<accession>A0A4Q1BPD1</accession>
<organism evidence="6 7">
    <name type="scientific">Tremella mesenterica</name>
    <name type="common">Jelly fungus</name>
    <dbReference type="NCBI Taxonomy" id="5217"/>
    <lineage>
        <taxon>Eukaryota</taxon>
        <taxon>Fungi</taxon>
        <taxon>Dikarya</taxon>
        <taxon>Basidiomycota</taxon>
        <taxon>Agaricomycotina</taxon>
        <taxon>Tremellomycetes</taxon>
        <taxon>Tremellales</taxon>
        <taxon>Tremellaceae</taxon>
        <taxon>Tremella</taxon>
    </lineage>
</organism>
<sequence length="1053" mass="114764">MLTLDDESQPPSQPVVFPSLQPADLEQVAQTILQLFNPQTSGNPELAKQLQSELHRIQSTPEAWGLIAGLASHDDPNVRFFSAHTAQVKISRDWESLPEQLHTSLLSLLLTTLSNAISSANPQSYQPANAVVVRKLFTCLASLLLRLPFPHFPRPITTVLQTISSSGDGSGAQGSTDVGMGDVGTSLGGYLVGHRLRLWSLEWCAICVEEMGRAELSDVKRNAVRKHIEAELPAVMSTLTSAMSPPDPMEGSDQLRAKLKEAEAACRCAEAWVFYGLGADELTTLLPHLYGLLPMPAASATLVEVLSESIFKYGKGAKVLTEPLLAWIIGPSGQSVIGSADGEPSEETLGVGKLIAALIEHSSDWLVSRIEHPDVQALLGVVLRLTAWKGTGNVDEHMSELTLPIYPLIQEAIMDSDAFSAPYDSAPTWGVARQFFRELVSTIRTKVRWPGMGESTDGLGGLDKDDREAFDSWRRDAGEVVICAYYILREEMLSTLVELARVQVESTATWQDIEATLHCIRYSSEAVPLGEARYLPIVFSDAILGQLANRPMVGRGEERLRLTVVCLIQAYEEWFKFHPDHLLPILSYLVPSLTSTRIISRSAADSLKTVCDICRNKLVQHIGAFSELHGKLGELGPEEQIKVVQAITSVIQALAPPDAVGPVEGILTPICDQVENAIRASQTDATAAQPLLVHALHALTACFKGLTPSDDDIFDLTDDDELEQKEIAVKRLRMDQRMFGLRLRIEQVVEGAVQVWNGDGEIADALSSLVKHSTLSSSETLISLSPLPLITLVTTACERSPSALWISLAGTLVMRVNSPPSALTVKKDKTVEEQVLYEMEEQERWNVVAGAATRLLSVASNIVGVPGGVAEHPDVAEAWYNFSSNLSSRFPGILLRLPSTIVETYVSLGIMGLSAQERFSLKASCDFLVALLSTTRFPSPLEPISDALLQHFGPQMLRAILLSAGAEGPRSVIPNLAELLATFVTRIKGEALGVWLDQILGEPGFPDVRATNEAKIKLKQTVLRYVFVSSTLAFSPLRLISLLTFLSVLIWYS</sequence>
<keyword evidence="5" id="KW-0539">Nucleus</keyword>
<dbReference type="GO" id="GO:0006606">
    <property type="term" value="P:protein import into nucleus"/>
    <property type="evidence" value="ECO:0007669"/>
    <property type="project" value="TreeGrafter"/>
</dbReference>
<proteinExistence type="inferred from homology"/>
<keyword evidence="3" id="KW-0813">Transport</keyword>
<protein>
    <recommendedName>
        <fullName evidence="8">Importin N-terminal domain-containing protein</fullName>
    </recommendedName>
</protein>
<dbReference type="Gene3D" id="1.25.10.10">
    <property type="entry name" value="Leucine-rich Repeat Variant"/>
    <property type="match status" value="1"/>
</dbReference>
<evidence type="ECO:0000256" key="5">
    <source>
        <dbReference type="ARBA" id="ARBA00023242"/>
    </source>
</evidence>
<dbReference type="InterPro" id="IPR051345">
    <property type="entry name" value="Importin_beta-like_NTR"/>
</dbReference>
<evidence type="ECO:0000256" key="2">
    <source>
        <dbReference type="ARBA" id="ARBA00007991"/>
    </source>
</evidence>
<dbReference type="SUPFAM" id="SSF48371">
    <property type="entry name" value="ARM repeat"/>
    <property type="match status" value="1"/>
</dbReference>
<dbReference type="InParanoid" id="A0A4Q1BPD1"/>
<evidence type="ECO:0000256" key="3">
    <source>
        <dbReference type="ARBA" id="ARBA00022448"/>
    </source>
</evidence>
<evidence type="ECO:0000256" key="1">
    <source>
        <dbReference type="ARBA" id="ARBA00004123"/>
    </source>
</evidence>
<dbReference type="VEuPathDB" id="FungiDB:TREMEDRAFT_24454"/>
<dbReference type="PANTHER" id="PTHR12363">
    <property type="entry name" value="TRANSPORTIN 3 AND IMPORTIN 13"/>
    <property type="match status" value="1"/>
</dbReference>
<dbReference type="GO" id="GO:0005634">
    <property type="term" value="C:nucleus"/>
    <property type="evidence" value="ECO:0007669"/>
    <property type="project" value="UniProtKB-SubCell"/>
</dbReference>
<evidence type="ECO:0000313" key="7">
    <source>
        <dbReference type="Proteomes" id="UP000289152"/>
    </source>
</evidence>
<dbReference type="InterPro" id="IPR057942">
    <property type="entry name" value="TPR_TNPO3_IPO13_3rd"/>
</dbReference>
<dbReference type="Pfam" id="PF24140">
    <property type="entry name" value="TPR_TNPO3_IPO13_3rd"/>
    <property type="match status" value="1"/>
</dbReference>